<name>A0ABS0Q4L2_9BACT</name>
<protein>
    <submittedName>
        <fullName evidence="2">STAS domain-containing protein</fullName>
    </submittedName>
</protein>
<dbReference type="SUPFAM" id="SSF52091">
    <property type="entry name" value="SpoIIaa-like"/>
    <property type="match status" value="1"/>
</dbReference>
<proteinExistence type="predicted"/>
<evidence type="ECO:0000259" key="1">
    <source>
        <dbReference type="PROSITE" id="PS50801"/>
    </source>
</evidence>
<feature type="domain" description="STAS" evidence="1">
    <location>
        <begin position="36"/>
        <end position="126"/>
    </location>
</feature>
<evidence type="ECO:0000313" key="3">
    <source>
        <dbReference type="Proteomes" id="UP000625631"/>
    </source>
</evidence>
<dbReference type="InterPro" id="IPR002645">
    <property type="entry name" value="STAS_dom"/>
</dbReference>
<dbReference type="InterPro" id="IPR036513">
    <property type="entry name" value="STAS_dom_sf"/>
</dbReference>
<dbReference type="EMBL" id="JAEDAE010000002">
    <property type="protein sequence ID" value="MBH8557602.1"/>
    <property type="molecule type" value="Genomic_DNA"/>
</dbReference>
<gene>
    <name evidence="2" type="ORF">I7X13_06055</name>
</gene>
<reference evidence="2 3" key="1">
    <citation type="submission" date="2020-12" db="EMBL/GenBank/DDBJ databases">
        <title>Hymenobacter sp.</title>
        <authorList>
            <person name="Kim M.K."/>
        </authorList>
    </citation>
    <scope>NUCLEOTIDE SEQUENCE [LARGE SCALE GENOMIC DNA]</scope>
    <source>
        <strain evidence="2 3">BT442</strain>
    </source>
</reference>
<dbReference type="PROSITE" id="PS50801">
    <property type="entry name" value="STAS"/>
    <property type="match status" value="1"/>
</dbReference>
<evidence type="ECO:0000313" key="2">
    <source>
        <dbReference type="EMBL" id="MBH8557602.1"/>
    </source>
</evidence>
<dbReference type="Pfam" id="PF01740">
    <property type="entry name" value="STAS"/>
    <property type="match status" value="1"/>
</dbReference>
<comment type="caution">
    <text evidence="2">The sequence shown here is derived from an EMBL/GenBank/DDBJ whole genome shotgun (WGS) entry which is preliminary data.</text>
</comment>
<dbReference type="Proteomes" id="UP000625631">
    <property type="component" value="Unassembled WGS sequence"/>
</dbReference>
<accession>A0ABS0Q4L2</accession>
<keyword evidence="3" id="KW-1185">Reference proteome</keyword>
<organism evidence="2 3">
    <name type="scientific">Hymenobacter negativus</name>
    <dbReference type="NCBI Taxonomy" id="2795026"/>
    <lineage>
        <taxon>Bacteria</taxon>
        <taxon>Pseudomonadati</taxon>
        <taxon>Bacteroidota</taxon>
        <taxon>Cytophagia</taxon>
        <taxon>Cytophagales</taxon>
        <taxon>Hymenobacteraceae</taxon>
        <taxon>Hymenobacter</taxon>
    </lineage>
</organism>
<dbReference type="Gene3D" id="3.30.750.24">
    <property type="entry name" value="STAS domain"/>
    <property type="match status" value="1"/>
</dbReference>
<dbReference type="RefSeq" id="WP_394368575.1">
    <property type="nucleotide sequence ID" value="NZ_JAEDAE010000002.1"/>
</dbReference>
<dbReference type="CDD" id="cd07043">
    <property type="entry name" value="STAS_anti-anti-sigma_factors"/>
    <property type="match status" value="1"/>
</dbReference>
<sequence>MWGLLKDWLLPSPRKSPIEWRGNIIIFSIGKDYDMEKLSEIMALNNSEAIKKATNIIVDISELTSINVTGLEILMLKEKLTHQSPYSVVFCGLKPETRTIFETLGSKVAFGELVNFSSVDEALDFLKRV</sequence>